<dbReference type="OrthoDB" id="436496at2759"/>
<organism evidence="10">
    <name type="scientific">Daphnia magna</name>
    <dbReference type="NCBI Taxonomy" id="35525"/>
    <lineage>
        <taxon>Eukaryota</taxon>
        <taxon>Metazoa</taxon>
        <taxon>Ecdysozoa</taxon>
        <taxon>Arthropoda</taxon>
        <taxon>Crustacea</taxon>
        <taxon>Branchiopoda</taxon>
        <taxon>Diplostraca</taxon>
        <taxon>Cladocera</taxon>
        <taxon>Anomopoda</taxon>
        <taxon>Daphniidae</taxon>
        <taxon>Daphnia</taxon>
    </lineage>
</organism>
<dbReference type="GO" id="GO:0046872">
    <property type="term" value="F:metal ion binding"/>
    <property type="evidence" value="ECO:0007669"/>
    <property type="project" value="UniProtKB-KW"/>
</dbReference>
<evidence type="ECO:0000256" key="3">
    <source>
        <dbReference type="ARBA" id="ARBA00022621"/>
    </source>
</evidence>
<evidence type="ECO:0000256" key="6">
    <source>
        <dbReference type="RuleBase" id="RU000356"/>
    </source>
</evidence>
<dbReference type="EMBL" id="GDIP01240752">
    <property type="protein sequence ID" value="JAI82649.1"/>
    <property type="molecule type" value="Transcribed_RNA"/>
</dbReference>
<keyword evidence="4" id="KW-0479">Metal-binding</keyword>
<gene>
    <name evidence="11" type="ORF">APZ42_028649</name>
</gene>
<keyword evidence="5" id="KW-0408">Iron</keyword>
<keyword evidence="2 6" id="KW-0349">Heme</keyword>
<dbReference type="EMBL" id="GDIQ01023721">
    <property type="protein sequence ID" value="JAN71016.1"/>
    <property type="molecule type" value="Transcribed_RNA"/>
</dbReference>
<evidence type="ECO:0000259" key="8">
    <source>
        <dbReference type="PROSITE" id="PS01033"/>
    </source>
</evidence>
<dbReference type="InterPro" id="IPR044399">
    <property type="entry name" value="Mb-like_M"/>
</dbReference>
<comment type="similarity">
    <text evidence="6">Belongs to the globin family.</text>
</comment>
<evidence type="ECO:0000313" key="12">
    <source>
        <dbReference type="Proteomes" id="UP000076858"/>
    </source>
</evidence>
<reference evidence="9" key="1">
    <citation type="submission" date="2015-10" db="EMBL/GenBank/DDBJ databases">
        <title>Daphnia magna gene sets from two clonal populations assembled and annotated with EvidentialGene.</title>
        <authorList>
            <person name="Gilbert D."/>
            <person name="Podicheti R."/>
            <person name="Orsini L."/>
            <person name="Colbourne J."/>
            <person name="Pfrender M."/>
        </authorList>
    </citation>
    <scope>NUCLEOTIDE SEQUENCE</scope>
</reference>
<reference evidence="10" key="2">
    <citation type="submission" date="2015-10" db="EMBL/GenBank/DDBJ databases">
        <title>EvidentialGene: Evidence-directed Construction of Complete mRNA Transcriptomes without Genomes.</title>
        <authorList>
            <person name="Gilbert D.G."/>
        </authorList>
    </citation>
    <scope>NUCLEOTIDE SEQUENCE</scope>
</reference>
<name>A0A0P6H953_9CRUS</name>
<dbReference type="PANTHER" id="PTHR47217">
    <property type="entry name" value="GLOBIN-LIKE PROTEIN"/>
    <property type="match status" value="1"/>
</dbReference>
<keyword evidence="3 6" id="KW-0561">Oxygen transport</keyword>
<dbReference type="EMBL" id="LRGB01002451">
    <property type="protein sequence ID" value="KZS07514.1"/>
    <property type="molecule type" value="Genomic_DNA"/>
</dbReference>
<evidence type="ECO:0000256" key="2">
    <source>
        <dbReference type="ARBA" id="ARBA00022617"/>
    </source>
</evidence>
<dbReference type="InterPro" id="IPR000971">
    <property type="entry name" value="Globin"/>
</dbReference>
<evidence type="ECO:0000313" key="9">
    <source>
        <dbReference type="EMBL" id="JAI82649.1"/>
    </source>
</evidence>
<dbReference type="Gene3D" id="1.10.490.10">
    <property type="entry name" value="Globins"/>
    <property type="match status" value="1"/>
</dbReference>
<dbReference type="GO" id="GO:0005344">
    <property type="term" value="F:oxygen carrier activity"/>
    <property type="evidence" value="ECO:0007669"/>
    <property type="project" value="UniProtKB-KW"/>
</dbReference>
<dbReference type="PROSITE" id="PS01033">
    <property type="entry name" value="GLOBIN"/>
    <property type="match status" value="1"/>
</dbReference>
<keyword evidence="1 6" id="KW-0813">Transport</keyword>
<dbReference type="GO" id="GO:0019825">
    <property type="term" value="F:oxygen binding"/>
    <property type="evidence" value="ECO:0007669"/>
    <property type="project" value="InterPro"/>
</dbReference>
<dbReference type="CDD" id="cd01040">
    <property type="entry name" value="Mb-like"/>
    <property type="match status" value="1"/>
</dbReference>
<feature type="domain" description="Globin" evidence="8">
    <location>
        <begin position="84"/>
        <end position="224"/>
    </location>
</feature>
<dbReference type="GO" id="GO:0020037">
    <property type="term" value="F:heme binding"/>
    <property type="evidence" value="ECO:0007669"/>
    <property type="project" value="InterPro"/>
</dbReference>
<sequence>MTLLALAVFTLLSLAAGQSNVNEQTAGGVGSRFEPRQQGPIGGPFVTTTTVTSVLDFGPASSRISRSHGTEWNHRFGDRKSYKNFGERDIDVILNTWDILKKRGNFAPKLFLRYFKAKPESQKLFPSFANVPLSELPANRDFLNSVYSCINSLNFLIPYLKYDHPERCPNFPRHLKNKYNNVDLKKFGSIWMTAVQEEMGNAFTDEVRDVWKKSVMAVIDFASK</sequence>
<reference evidence="11 12" key="4">
    <citation type="submission" date="2016-03" db="EMBL/GenBank/DDBJ databases">
        <title>EvidentialGene: Evidence-directed Construction of Genes on Genomes.</title>
        <authorList>
            <person name="Gilbert D.G."/>
            <person name="Choi J.-H."/>
            <person name="Mockaitis K."/>
            <person name="Colbourne J."/>
            <person name="Pfrender M."/>
        </authorList>
    </citation>
    <scope>NUCLEOTIDE SEQUENCE [LARGE SCALE GENOMIC DNA]</scope>
    <source>
        <strain evidence="11 12">Xinb3</strain>
        <tissue evidence="11">Complete organism</tissue>
    </source>
</reference>
<evidence type="ECO:0000256" key="4">
    <source>
        <dbReference type="ARBA" id="ARBA00022723"/>
    </source>
</evidence>
<dbReference type="PANTHER" id="PTHR47217:SF1">
    <property type="entry name" value="GLOBIN-LIKE PROTEIN"/>
    <property type="match status" value="1"/>
</dbReference>
<evidence type="ECO:0000256" key="1">
    <source>
        <dbReference type="ARBA" id="ARBA00022448"/>
    </source>
</evidence>
<keyword evidence="7" id="KW-0732">Signal</keyword>
<feature type="signal peptide" evidence="7">
    <location>
        <begin position="1"/>
        <end position="17"/>
    </location>
</feature>
<protein>
    <submittedName>
        <fullName evidence="10">Di-domain hemoglobin</fullName>
    </submittedName>
</protein>
<proteinExistence type="inferred from homology"/>
<dbReference type="SUPFAM" id="SSF46458">
    <property type="entry name" value="Globin-like"/>
    <property type="match status" value="1"/>
</dbReference>
<dbReference type="Pfam" id="PF00042">
    <property type="entry name" value="Globin"/>
    <property type="match status" value="1"/>
</dbReference>
<dbReference type="Proteomes" id="UP000076858">
    <property type="component" value="Unassembled WGS sequence"/>
</dbReference>
<reference evidence="9" key="3">
    <citation type="submission" date="2015-10" db="EMBL/GenBank/DDBJ databases">
        <authorList>
            <person name="Gilbert D.G."/>
        </authorList>
    </citation>
    <scope>NUCLEOTIDE SEQUENCE</scope>
</reference>
<dbReference type="InterPro" id="IPR009050">
    <property type="entry name" value="Globin-like_sf"/>
</dbReference>
<dbReference type="AlphaFoldDB" id="A0A0P6H953"/>
<feature type="chain" id="PRO_5013463434" evidence="7">
    <location>
        <begin position="18"/>
        <end position="224"/>
    </location>
</feature>
<evidence type="ECO:0000313" key="10">
    <source>
        <dbReference type="EMBL" id="JAN71016.1"/>
    </source>
</evidence>
<evidence type="ECO:0000313" key="11">
    <source>
        <dbReference type="EMBL" id="KZS07514.1"/>
    </source>
</evidence>
<evidence type="ECO:0000256" key="7">
    <source>
        <dbReference type="SAM" id="SignalP"/>
    </source>
</evidence>
<accession>A0A0P6H953</accession>
<evidence type="ECO:0000256" key="5">
    <source>
        <dbReference type="ARBA" id="ARBA00023004"/>
    </source>
</evidence>
<dbReference type="InterPro" id="IPR012292">
    <property type="entry name" value="Globin/Proto"/>
</dbReference>
<keyword evidence="12" id="KW-1185">Reference proteome</keyword>